<evidence type="ECO:0000256" key="1">
    <source>
        <dbReference type="ARBA" id="ARBA00004123"/>
    </source>
</evidence>
<dbReference type="Gene3D" id="3.30.40.10">
    <property type="entry name" value="Zinc/RING finger domain, C3HC4 (zinc finger)"/>
    <property type="match status" value="2"/>
</dbReference>
<feature type="compositionally biased region" description="Pro residues" evidence="11">
    <location>
        <begin position="1597"/>
        <end position="1606"/>
    </location>
</feature>
<evidence type="ECO:0000256" key="5">
    <source>
        <dbReference type="ARBA" id="ARBA00022833"/>
    </source>
</evidence>
<feature type="domain" description="PHD-type" evidence="13">
    <location>
        <begin position="1793"/>
        <end position="1838"/>
    </location>
</feature>
<feature type="domain" description="PHD-type" evidence="12">
    <location>
        <begin position="439"/>
        <end position="489"/>
    </location>
</feature>
<evidence type="ECO:0000256" key="9">
    <source>
        <dbReference type="PROSITE-ProRule" id="PRU00146"/>
    </source>
</evidence>
<organism evidence="14 15">
    <name type="scientific">Meloidogyne floridensis</name>
    <dbReference type="NCBI Taxonomy" id="298350"/>
    <lineage>
        <taxon>Eukaryota</taxon>
        <taxon>Metazoa</taxon>
        <taxon>Ecdysozoa</taxon>
        <taxon>Nematoda</taxon>
        <taxon>Chromadorea</taxon>
        <taxon>Rhabditida</taxon>
        <taxon>Tylenchina</taxon>
        <taxon>Tylenchomorpha</taxon>
        <taxon>Tylenchoidea</taxon>
        <taxon>Meloidogynidae</taxon>
        <taxon>Meloidogyninae</taxon>
        <taxon>Meloidogyne</taxon>
    </lineage>
</organism>
<reference evidence="15" key="1">
    <citation type="submission" date="2022-11" db="UniProtKB">
        <authorList>
            <consortium name="WormBaseParasite"/>
        </authorList>
    </citation>
    <scope>IDENTIFICATION</scope>
</reference>
<feature type="compositionally biased region" description="Basic and acidic residues" evidence="11">
    <location>
        <begin position="1397"/>
        <end position="1406"/>
    </location>
</feature>
<dbReference type="InterPro" id="IPR011011">
    <property type="entry name" value="Znf_FYVE_PHD"/>
</dbReference>
<feature type="compositionally biased region" description="Gly residues" evidence="11">
    <location>
        <begin position="1157"/>
        <end position="1171"/>
    </location>
</feature>
<evidence type="ECO:0000259" key="12">
    <source>
        <dbReference type="PROSITE" id="PS50016"/>
    </source>
</evidence>
<feature type="compositionally biased region" description="Low complexity" evidence="11">
    <location>
        <begin position="331"/>
        <end position="343"/>
    </location>
</feature>
<name>A0A915P8X9_9BILA</name>
<keyword evidence="7" id="KW-0804">Transcription</keyword>
<keyword evidence="14" id="KW-1185">Reference proteome</keyword>
<accession>A0A915P8X9</accession>
<feature type="compositionally biased region" description="Basic residues" evidence="11">
    <location>
        <begin position="292"/>
        <end position="309"/>
    </location>
</feature>
<feature type="coiled-coil region" evidence="10">
    <location>
        <begin position="1115"/>
        <end position="1142"/>
    </location>
</feature>
<dbReference type="PROSITE" id="PS51805">
    <property type="entry name" value="EPHD"/>
    <property type="match status" value="1"/>
</dbReference>
<dbReference type="WBParaSite" id="scf7180000423341.g10744">
    <property type="protein sequence ID" value="scf7180000423341.g10744"/>
    <property type="gene ID" value="scf7180000423341.g10744"/>
</dbReference>
<feature type="region of interest" description="Disordered" evidence="11">
    <location>
        <begin position="1"/>
        <end position="29"/>
    </location>
</feature>
<feature type="region of interest" description="Disordered" evidence="11">
    <location>
        <begin position="1150"/>
        <end position="1187"/>
    </location>
</feature>
<feature type="region of interest" description="Disordered" evidence="11">
    <location>
        <begin position="1594"/>
        <end position="1622"/>
    </location>
</feature>
<dbReference type="GO" id="GO:0005634">
    <property type="term" value="C:nucleus"/>
    <property type="evidence" value="ECO:0007669"/>
    <property type="project" value="UniProtKB-SubCell"/>
</dbReference>
<evidence type="ECO:0000313" key="15">
    <source>
        <dbReference type="WBParaSite" id="scf7180000423341.g10744"/>
    </source>
</evidence>
<evidence type="ECO:0000259" key="13">
    <source>
        <dbReference type="PROSITE" id="PS51805"/>
    </source>
</evidence>
<dbReference type="PANTHER" id="PTHR45888">
    <property type="entry name" value="HL01030P-RELATED"/>
    <property type="match status" value="1"/>
</dbReference>
<feature type="region of interest" description="Disordered" evidence="11">
    <location>
        <begin position="1088"/>
        <end position="1108"/>
    </location>
</feature>
<dbReference type="InterPro" id="IPR001965">
    <property type="entry name" value="Znf_PHD"/>
</dbReference>
<feature type="region of interest" description="Disordered" evidence="11">
    <location>
        <begin position="1395"/>
        <end position="1418"/>
    </location>
</feature>
<dbReference type="GO" id="GO:0008270">
    <property type="term" value="F:zinc ion binding"/>
    <property type="evidence" value="ECO:0007669"/>
    <property type="project" value="UniProtKB-KW"/>
</dbReference>
<keyword evidence="3" id="KW-0677">Repeat</keyword>
<feature type="compositionally biased region" description="Low complexity" evidence="11">
    <location>
        <begin position="1095"/>
        <end position="1108"/>
    </location>
</feature>
<evidence type="ECO:0000313" key="14">
    <source>
        <dbReference type="Proteomes" id="UP000887560"/>
    </source>
</evidence>
<dbReference type="InterPro" id="IPR034732">
    <property type="entry name" value="EPHD"/>
</dbReference>
<evidence type="ECO:0000256" key="8">
    <source>
        <dbReference type="ARBA" id="ARBA00023242"/>
    </source>
</evidence>
<dbReference type="PROSITE" id="PS50016">
    <property type="entry name" value="ZF_PHD_2"/>
    <property type="match status" value="2"/>
</dbReference>
<feature type="region of interest" description="Disordered" evidence="11">
    <location>
        <begin position="288"/>
        <end position="362"/>
    </location>
</feature>
<feature type="domain" description="PHD-type" evidence="12">
    <location>
        <begin position="387"/>
        <end position="442"/>
    </location>
</feature>
<dbReference type="PANTHER" id="PTHR45888:SF6">
    <property type="entry name" value="HL01030P-RELATED"/>
    <property type="match status" value="1"/>
</dbReference>
<evidence type="ECO:0000256" key="4">
    <source>
        <dbReference type="ARBA" id="ARBA00022771"/>
    </source>
</evidence>
<keyword evidence="5" id="KW-0862">Zinc</keyword>
<keyword evidence="4 9" id="KW-0863">Zinc-finger</keyword>
<keyword evidence="10" id="KW-0175">Coiled coil</keyword>
<dbReference type="Proteomes" id="UP000887560">
    <property type="component" value="Unplaced"/>
</dbReference>
<dbReference type="InterPro" id="IPR036910">
    <property type="entry name" value="HMG_box_dom_sf"/>
</dbReference>
<feature type="compositionally biased region" description="Polar residues" evidence="11">
    <location>
        <begin position="1172"/>
        <end position="1187"/>
    </location>
</feature>
<keyword evidence="8" id="KW-0539">Nucleus</keyword>
<keyword evidence="2" id="KW-0479">Metal-binding</keyword>
<evidence type="ECO:0000256" key="6">
    <source>
        <dbReference type="ARBA" id="ARBA00023015"/>
    </source>
</evidence>
<keyword evidence="6" id="KW-0805">Transcription regulation</keyword>
<dbReference type="InterPro" id="IPR013083">
    <property type="entry name" value="Znf_RING/FYVE/PHD"/>
</dbReference>
<dbReference type="SUPFAM" id="SSF57903">
    <property type="entry name" value="FYVE/PHD zinc finger"/>
    <property type="match status" value="4"/>
</dbReference>
<protein>
    <submittedName>
        <fullName evidence="15">Histone-lysine N-methyltransferase</fullName>
    </submittedName>
</protein>
<dbReference type="SMART" id="SM00249">
    <property type="entry name" value="PHD"/>
    <property type="match status" value="3"/>
</dbReference>
<evidence type="ECO:0000256" key="11">
    <source>
        <dbReference type="SAM" id="MobiDB-lite"/>
    </source>
</evidence>
<evidence type="ECO:0000256" key="2">
    <source>
        <dbReference type="ARBA" id="ARBA00022723"/>
    </source>
</evidence>
<feature type="region of interest" description="Disordered" evidence="11">
    <location>
        <begin position="191"/>
        <end position="273"/>
    </location>
</feature>
<evidence type="ECO:0000256" key="10">
    <source>
        <dbReference type="SAM" id="Coils"/>
    </source>
</evidence>
<feature type="compositionally biased region" description="Low complexity" evidence="11">
    <location>
        <begin position="1607"/>
        <end position="1619"/>
    </location>
</feature>
<sequence length="1838" mass="204568">MDDEDMTDELTQQQTTKKPCSTLSNQNKKRNRIDQFAAILASRTKSTGTTSQKLQPFPNKLTEQATSGNSLKCSICKLSIQNDKIKEARKCSSCLKFVHFACDNEMETFGTYRCVPCRKGPLVGGDEMLSCTMLPGSSFGDFSDDELGGVPTSSKKLENFLQQTTNNPSTLNKSSFSSQQSTSEKIIVDQYSNVSTPQDPSPSTTSNSIRGSETPTPQPDEIYSDNDEYQPPSSNRRVESTSRGMRGKSSSYTSEYSRHTPMKTRSGGKPPVVSYISKFSETYVEAPEKKISGKKGRGKGAKGNGRGRRNTTGGGGRGGKLVSMYTTALTNSSNKQNSQQQKNVSEDGGKNGGGNSSTKNLGEQKKDDYIRTAIVTSVGDKFMIEYPNLCLICGSIGKGLEGTMISCMACAQSFHTYCVSIHEKLSMTIIKRGWRCLGCTVCEGCGSGDDESNLLLCDECDISYHTYCLDPPLDCIPLGSWRCKWCSACIKCNNQIKTSKGKLPTTEYLQRCEGYCEICYSMKKCPKCLCFYEIGDLMIKCQRCLKWFHGRCEGHGSEESAENAADNAFRFDALNIPVVVDNVMVSKSMAEQLNGGLNNFRRLGFIGSGINENIKSLTEQDDELTEENQQQHFREQFSPSSILSMRGGRGGSVCSTNNSIYMRGGIGPGRRVLKLGVGGFTVRHTKSTAGGGINSRSLSFGGSSAGFSPQLEDEQGQIEDDKSLAMLNTGVTLGGKPRMRRPRKSRRPQLEDAYPANIQESFFGVAAVESRLLSEQNVEEPLLVEYNKISSNVFDAGKIGTELSEHSAELLRNEQEMDMLDDIPLVDDIGLDMESLDFTDLLVNEEEDVAISSAIAAENIDSLDGFNAGSSSSLLTNNAVEICSPPSASTIRTQSRMQQNNSIESCVTQNTSNIYQTVKESTPKLIEYQRLSAGALAVERWEEDEPLGDKATKAAVLYSNIQHPNLKEKFPLWSDRVRQINKIWRELNPEKRQEFVELARKNRLNCPTPRRRSRRVVINPATQQQQSLEHNTSEISQTGDTSIKIKEEGSLDVAFREELSMTDQLSNQSTGGSCSYSNTTFIGLDKTSEDKQHPQTIQQQSSSIDSQQLYFDEQGLKLKEELRIEEEKIEKMKKTKRALAAKQRLLIKRQQTQQQEGIGGGGGGSGGGGGACSSTTTIPSSPQLSSEELTALPLPPRRGTCDLVEVEANLSATKNCIQEQQKLVDAGRQKLKMYLGKQQQQMKNILINKQLEQQHQIFLPPSTSSPQYYSKYLIQQQSSSTSINNLYDIEGQQYFNKNSGSFDQSLSASFQPIKPTRGRKRKKPPHEHIRSQILGKIVYSTLQTQEDKDVYDVIDGLVHTVSSNFNSANKAADALFIKRILFSHQQQEQNLNLATRTSRDGGESCRGKKRSLNKQNKCQETTTEVKNDFMRLDFMPDFYDELETNRGDFIEEEFFFAPTMDEICQFVDLDMLESFDDDSLSTIPSDSFEIKFGTDFADKIREMSFIDWTNLSIENIADKGKLIRSALLPGGSGPEVDVPIDPHWSRFEKEEVNPLEREVEVIIDYDPTITLREDMLKKLQKLLGIGEISAVELETPPQTPASPPPQQTQLTTNSNNLLSGNVENTTRNVNLNEKNSSLKICKKCGNVLTPEKRPIEEFAVNLGLSNEKETLEILRQASVDNFAKKINNGGGDQQGGGGGAEENCGELLDLNLPRELRLKCSELTTLIQAEKDKKEKNLMNKKIFKWRGHGWTRCDVELINSFNKQQEEIKKKIDSIYLRTANKKYEILRNEDTRFCAFCGEFGDGDQELTGRLLNLDANEWVHVNCALWSAEVHVTEE</sequence>
<dbReference type="SUPFAM" id="SSF47095">
    <property type="entry name" value="HMG-box"/>
    <property type="match status" value="1"/>
</dbReference>
<dbReference type="CDD" id="cd15513">
    <property type="entry name" value="PHD5_KMT2C_like"/>
    <property type="match status" value="1"/>
</dbReference>
<feature type="compositionally biased region" description="Low complexity" evidence="11">
    <location>
        <begin position="195"/>
        <end position="208"/>
    </location>
</feature>
<proteinExistence type="predicted"/>
<dbReference type="Pfam" id="PF00628">
    <property type="entry name" value="PHD"/>
    <property type="match status" value="1"/>
</dbReference>
<feature type="compositionally biased region" description="Polar residues" evidence="11">
    <location>
        <begin position="9"/>
        <end position="26"/>
    </location>
</feature>
<comment type="subcellular location">
    <subcellularLocation>
        <location evidence="1">Nucleus</location>
    </subcellularLocation>
</comment>
<dbReference type="InterPro" id="IPR019787">
    <property type="entry name" value="Znf_PHD-finger"/>
</dbReference>
<evidence type="ECO:0000256" key="7">
    <source>
        <dbReference type="ARBA" id="ARBA00023163"/>
    </source>
</evidence>
<evidence type="ECO:0000256" key="3">
    <source>
        <dbReference type="ARBA" id="ARBA00022737"/>
    </source>
</evidence>
<dbReference type="Gene3D" id="1.10.30.10">
    <property type="entry name" value="High mobility group box domain"/>
    <property type="match status" value="1"/>
</dbReference>